<dbReference type="EMBL" id="SNRW01002692">
    <property type="protein sequence ID" value="KAA6392005.1"/>
    <property type="molecule type" value="Genomic_DNA"/>
</dbReference>
<accession>A0A5J4WBR5</accession>
<dbReference type="AlphaFoldDB" id="A0A5J4WBR5"/>
<name>A0A5J4WBR5_9EUKA</name>
<sequence>MGRYIFELIDKLNLPIIPSKSNSIKSDFILQQRSHNIKSNGAMMAWPAMIYMLNESVKQIPYPQTFNPMLSQRTKYGKSKKYYVSSNDSNIPQVPEVEKDESSQFRYSIEQDFLEKLTCSQLMDIDSRLRDITYVH</sequence>
<gene>
    <name evidence="1" type="ORF">EZS28_012474</name>
</gene>
<protein>
    <submittedName>
        <fullName evidence="1">Uncharacterized protein</fullName>
    </submittedName>
</protein>
<reference evidence="1 2" key="1">
    <citation type="submission" date="2019-03" db="EMBL/GenBank/DDBJ databases">
        <title>Single cell metagenomics reveals metabolic interactions within the superorganism composed of flagellate Streblomastix strix and complex community of Bacteroidetes bacteria on its surface.</title>
        <authorList>
            <person name="Treitli S.C."/>
            <person name="Kolisko M."/>
            <person name="Husnik F."/>
            <person name="Keeling P."/>
            <person name="Hampl V."/>
        </authorList>
    </citation>
    <scope>NUCLEOTIDE SEQUENCE [LARGE SCALE GENOMIC DNA]</scope>
    <source>
        <strain evidence="1">ST1C</strain>
    </source>
</reference>
<organism evidence="1 2">
    <name type="scientific">Streblomastix strix</name>
    <dbReference type="NCBI Taxonomy" id="222440"/>
    <lineage>
        <taxon>Eukaryota</taxon>
        <taxon>Metamonada</taxon>
        <taxon>Preaxostyla</taxon>
        <taxon>Oxymonadida</taxon>
        <taxon>Streblomastigidae</taxon>
        <taxon>Streblomastix</taxon>
    </lineage>
</organism>
<proteinExistence type="predicted"/>
<dbReference type="Proteomes" id="UP000324800">
    <property type="component" value="Unassembled WGS sequence"/>
</dbReference>
<evidence type="ECO:0000313" key="1">
    <source>
        <dbReference type="EMBL" id="KAA6392005.1"/>
    </source>
</evidence>
<comment type="caution">
    <text evidence="1">The sequence shown here is derived from an EMBL/GenBank/DDBJ whole genome shotgun (WGS) entry which is preliminary data.</text>
</comment>
<evidence type="ECO:0000313" key="2">
    <source>
        <dbReference type="Proteomes" id="UP000324800"/>
    </source>
</evidence>